<accession>A0A183FIM8</accession>
<dbReference type="InterPro" id="IPR029058">
    <property type="entry name" value="AB_hydrolase_fold"/>
</dbReference>
<dbReference type="WBParaSite" id="HPBE_0000676401-mRNA-1">
    <property type="protein sequence ID" value="HPBE_0000676401-mRNA-1"/>
    <property type="gene ID" value="HPBE_0000676401"/>
</dbReference>
<dbReference type="AlphaFoldDB" id="A0A183FIM8"/>
<keyword evidence="1" id="KW-0732">Signal</keyword>
<dbReference type="Proteomes" id="UP000050761">
    <property type="component" value="Unassembled WGS sequence"/>
</dbReference>
<reference evidence="3" key="1">
    <citation type="submission" date="2019-09" db="UniProtKB">
        <authorList>
            <consortium name="WormBaseParasite"/>
        </authorList>
    </citation>
    <scope>IDENTIFICATION</scope>
</reference>
<dbReference type="Pfam" id="PF01674">
    <property type="entry name" value="Lipase_2"/>
    <property type="match status" value="1"/>
</dbReference>
<dbReference type="PANTHER" id="PTHR32015">
    <property type="entry name" value="FASTING INDUCED LIPASE"/>
    <property type="match status" value="1"/>
</dbReference>
<feature type="chain" id="PRO_5008149240" evidence="1">
    <location>
        <begin position="19"/>
        <end position="200"/>
    </location>
</feature>
<dbReference type="GO" id="GO:0016042">
    <property type="term" value="P:lipid catabolic process"/>
    <property type="evidence" value="ECO:0007669"/>
    <property type="project" value="InterPro"/>
</dbReference>
<feature type="signal peptide" evidence="1">
    <location>
        <begin position="1"/>
        <end position="18"/>
    </location>
</feature>
<evidence type="ECO:0000313" key="3">
    <source>
        <dbReference type="WBParaSite" id="HPBE_0000676401-mRNA-1"/>
    </source>
</evidence>
<organism evidence="2 3">
    <name type="scientific">Heligmosomoides polygyrus</name>
    <name type="common">Parasitic roundworm</name>
    <dbReference type="NCBI Taxonomy" id="6339"/>
    <lineage>
        <taxon>Eukaryota</taxon>
        <taxon>Metazoa</taxon>
        <taxon>Ecdysozoa</taxon>
        <taxon>Nematoda</taxon>
        <taxon>Chromadorea</taxon>
        <taxon>Rhabditida</taxon>
        <taxon>Rhabditina</taxon>
        <taxon>Rhabditomorpha</taxon>
        <taxon>Strongyloidea</taxon>
        <taxon>Heligmosomidae</taxon>
        <taxon>Heligmosomoides</taxon>
    </lineage>
</organism>
<evidence type="ECO:0000313" key="2">
    <source>
        <dbReference type="Proteomes" id="UP000050761"/>
    </source>
</evidence>
<dbReference type="InterPro" id="IPR002918">
    <property type="entry name" value="Lipase_EstA/Esterase_EstB"/>
</dbReference>
<keyword evidence="2" id="KW-1185">Reference proteome</keyword>
<dbReference type="PANTHER" id="PTHR32015:SF3">
    <property type="entry name" value="TRIACYLGLYCEROL LIPASE"/>
    <property type="match status" value="1"/>
</dbReference>
<sequence>LLLILTFAFSASIPFTHPLVTRRWESTLRFGGARFHTASKTSQIRKQLLEARQQASSSMNRGSATLPNSLEFVLTPSQRPISGPPLTEIIDTFVSVAGANHGSALCVVPIPIGTCNRRTGLHCDSVFLQDINNQARYEATYIFSIFSSADEKIGFRSCGKPVSPIKGGTGYVMKSGLNHDQVMDTTHHLQMNFFTKHAPK</sequence>
<protein>
    <submittedName>
        <fullName evidence="3">Asp_Arg_Hydrox domain-containing protein</fullName>
    </submittedName>
</protein>
<dbReference type="Gene3D" id="3.40.50.1820">
    <property type="entry name" value="alpha/beta hydrolase"/>
    <property type="match status" value="1"/>
</dbReference>
<evidence type="ECO:0000256" key="1">
    <source>
        <dbReference type="SAM" id="SignalP"/>
    </source>
</evidence>
<proteinExistence type="predicted"/>
<dbReference type="GO" id="GO:0016298">
    <property type="term" value="F:lipase activity"/>
    <property type="evidence" value="ECO:0007669"/>
    <property type="project" value="TreeGrafter"/>
</dbReference>
<name>A0A183FIM8_HELPZ</name>